<reference evidence="1 2" key="1">
    <citation type="submission" date="2019-01" db="EMBL/GenBank/DDBJ databases">
        <title>Draft genome sequences of Candidatus Mycoplasma haemohominis SWG34-3 identified from a patient with pyrexia, anemia and liver dysfunction.</title>
        <authorList>
            <person name="Sekizuka T."/>
            <person name="Hattori N."/>
            <person name="Katano H."/>
            <person name="Takuma T."/>
            <person name="Ito T."/>
            <person name="Arai N."/>
            <person name="Yanai R."/>
            <person name="Ishii S."/>
            <person name="Miura Y."/>
            <person name="Tokunaga T."/>
            <person name="Watanabe H."/>
            <person name="Nomura N."/>
            <person name="Eguchi J."/>
            <person name="Arai T."/>
            <person name="Hasegawa H."/>
            <person name="Nakamaki T."/>
            <person name="Wakita T."/>
            <person name="Niki Y."/>
            <person name="Kuroda M."/>
        </authorList>
    </citation>
    <scope>NUCLEOTIDE SEQUENCE [LARGE SCALE GENOMIC DNA]</scope>
    <source>
        <strain evidence="1">SWG34-3</strain>
    </source>
</reference>
<dbReference type="Proteomes" id="UP000324831">
    <property type="component" value="Unassembled WGS sequence"/>
</dbReference>
<organism evidence="1 2">
    <name type="scientific">Candidatus Mycoplasma haematohominis</name>
    <dbReference type="NCBI Taxonomy" id="1494318"/>
    <lineage>
        <taxon>Bacteria</taxon>
        <taxon>Bacillati</taxon>
        <taxon>Mycoplasmatota</taxon>
        <taxon>Mollicutes</taxon>
        <taxon>Mycoplasmataceae</taxon>
        <taxon>Mycoplasma</taxon>
    </lineage>
</organism>
<protein>
    <submittedName>
        <fullName evidence="1">Uncharacterized protein</fullName>
    </submittedName>
</protein>
<proteinExistence type="predicted"/>
<evidence type="ECO:0000313" key="2">
    <source>
        <dbReference type="Proteomes" id="UP000324831"/>
    </source>
</evidence>
<name>A0A478FP84_9MOLU</name>
<sequence>MAFFFPLLFFLLTAASSAFMIANTGSKDSTPPHLAA</sequence>
<gene>
    <name evidence="1" type="ORF">MHSWG343_00910</name>
</gene>
<dbReference type="EMBL" id="BIMN01000001">
    <property type="protein sequence ID" value="GCE63113.1"/>
    <property type="molecule type" value="Genomic_DNA"/>
</dbReference>
<accession>A0A478FP84</accession>
<comment type="caution">
    <text evidence="1">The sequence shown here is derived from an EMBL/GenBank/DDBJ whole genome shotgun (WGS) entry which is preliminary data.</text>
</comment>
<dbReference type="AlphaFoldDB" id="A0A478FP84"/>
<evidence type="ECO:0000313" key="1">
    <source>
        <dbReference type="EMBL" id="GCE63113.1"/>
    </source>
</evidence>